<dbReference type="GO" id="GO:0009820">
    <property type="term" value="P:alkaloid metabolic process"/>
    <property type="evidence" value="ECO:0007669"/>
    <property type="project" value="UniProtKB-KW"/>
</dbReference>
<evidence type="ECO:0000256" key="5">
    <source>
        <dbReference type="ARBA" id="ARBA00022723"/>
    </source>
</evidence>
<dbReference type="InterPro" id="IPR001128">
    <property type="entry name" value="Cyt_P450"/>
</dbReference>
<keyword evidence="11" id="KW-1133">Transmembrane helix</keyword>
<organism evidence="12">
    <name type="scientific">Narcissus tazetta</name>
    <name type="common">Cream narcissus</name>
    <dbReference type="NCBI Taxonomy" id="54860"/>
    <lineage>
        <taxon>Eukaryota</taxon>
        <taxon>Viridiplantae</taxon>
        <taxon>Streptophyta</taxon>
        <taxon>Embryophyta</taxon>
        <taxon>Tracheophyta</taxon>
        <taxon>Spermatophyta</taxon>
        <taxon>Magnoliopsida</taxon>
        <taxon>Liliopsida</taxon>
        <taxon>Asparagales</taxon>
        <taxon>Amaryllidaceae</taxon>
        <taxon>Amaryllidoideae</taxon>
        <taxon>Narcissus</taxon>
    </lineage>
</organism>
<sequence>MAFNILSYIAISIFTILITKLLFSFNNKSNILHPPSPPSFPIIGHLHHFKKPLHHALARLSARHGPILLLRFGSRPVLVVSSSSIAEECFTKNDIAFANRVQFPSAKHRTYNYTTIGSANYGSHWRNIRRIATVDVLSPHRLITFNELRVSEVRLMVRRLSAEAKNEGFTKVELKSRLFGLSLNNMMRMIGGKMSGTWEEEEEASKFQEAVETMFSMSGASSIENFLPVLGLFQIGKKEKSMRLTKYMDEFLQGMIEDHRRREVKKGGEEEKTMIGGLLALQKDDPEYYNDQIIKALFNSLLSAGTDTSSDTIEWAIALLLNNPDKLGKAQAEIDQRTSNKSLLQESDLPNLPYLQCIITETLRLYPAGPLLVPHESAEDCTVSGYKIPRGTMLLVNAYAIHRDPNTWNEPEKFMPERFEEKNGNDVQDCKMLPFGMGRRRCPGEGLARRVVGLVLGSLIQCFEWERVSEELVDMSEGSGLTLPKEVPLEAMGLFGKKQEMLCY</sequence>
<dbReference type="GO" id="GO:0020037">
    <property type="term" value="F:heme binding"/>
    <property type="evidence" value="ECO:0007669"/>
    <property type="project" value="InterPro"/>
</dbReference>
<evidence type="ECO:0000256" key="3">
    <source>
        <dbReference type="ARBA" id="ARBA00022589"/>
    </source>
</evidence>
<dbReference type="Gene3D" id="1.10.630.10">
    <property type="entry name" value="Cytochrome P450"/>
    <property type="match status" value="1"/>
</dbReference>
<dbReference type="PROSITE" id="PS00086">
    <property type="entry name" value="CYTOCHROME_P450"/>
    <property type="match status" value="1"/>
</dbReference>
<evidence type="ECO:0000313" key="12">
    <source>
        <dbReference type="EMBL" id="AGI98133.1"/>
    </source>
</evidence>
<reference evidence="12" key="1">
    <citation type="submission" date="2013-03" db="EMBL/GenBank/DDBJ databases">
        <title>Cloning of flower color related genes from Narcissus tazetta.</title>
        <authorList>
            <person name="He Y."/>
            <person name="Chen X."/>
        </authorList>
    </citation>
    <scope>NUCLEOTIDE SEQUENCE</scope>
    <source>
        <tissue evidence="12">Perianth</tissue>
    </source>
</reference>
<keyword evidence="4 9" id="KW-0349">Heme</keyword>
<evidence type="ECO:0000256" key="9">
    <source>
        <dbReference type="PIRSR" id="PIRSR602401-1"/>
    </source>
</evidence>
<keyword evidence="11" id="KW-0812">Transmembrane</keyword>
<evidence type="ECO:0000256" key="10">
    <source>
        <dbReference type="RuleBase" id="RU000461"/>
    </source>
</evidence>
<keyword evidence="7 9" id="KW-0408">Iron</keyword>
<evidence type="ECO:0000256" key="7">
    <source>
        <dbReference type="ARBA" id="ARBA00023004"/>
    </source>
</evidence>
<proteinExistence type="evidence at transcript level"/>
<dbReference type="GO" id="GO:0016020">
    <property type="term" value="C:membrane"/>
    <property type="evidence" value="ECO:0007669"/>
    <property type="project" value="UniProtKB-SubCell"/>
</dbReference>
<dbReference type="CDD" id="cd20653">
    <property type="entry name" value="CYP81"/>
    <property type="match status" value="1"/>
</dbReference>
<dbReference type="EMBL" id="KC841859">
    <property type="protein sequence ID" value="AGI98133.1"/>
    <property type="molecule type" value="mRNA"/>
</dbReference>
<comment type="cofactor">
    <cofactor evidence="9">
        <name>heme</name>
        <dbReference type="ChEBI" id="CHEBI:30413"/>
    </cofactor>
</comment>
<comment type="subcellular location">
    <subcellularLocation>
        <location evidence="1">Membrane</location>
    </subcellularLocation>
</comment>
<dbReference type="PANTHER" id="PTHR47947">
    <property type="entry name" value="CYTOCHROME P450 82C3-RELATED"/>
    <property type="match status" value="1"/>
</dbReference>
<keyword evidence="8 11" id="KW-0472">Membrane</keyword>
<evidence type="ECO:0000256" key="2">
    <source>
        <dbReference type="ARBA" id="ARBA00004913"/>
    </source>
</evidence>
<comment type="pathway">
    <text evidence="2">Alkaloid biosynthesis.</text>
</comment>
<protein>
    <submittedName>
        <fullName evidence="12">Cytochrome P450 CYP81</fullName>
    </submittedName>
</protein>
<comment type="similarity">
    <text evidence="10">Belongs to the cytochrome P450 family.</text>
</comment>
<keyword evidence="6 10" id="KW-0560">Oxidoreductase</keyword>
<evidence type="ECO:0000256" key="1">
    <source>
        <dbReference type="ARBA" id="ARBA00004370"/>
    </source>
</evidence>
<evidence type="ECO:0000256" key="8">
    <source>
        <dbReference type="ARBA" id="ARBA00023136"/>
    </source>
</evidence>
<dbReference type="GO" id="GO:0016705">
    <property type="term" value="F:oxidoreductase activity, acting on paired donors, with incorporation or reduction of molecular oxygen"/>
    <property type="evidence" value="ECO:0007669"/>
    <property type="project" value="InterPro"/>
</dbReference>
<dbReference type="PRINTS" id="PR00463">
    <property type="entry name" value="EP450I"/>
</dbReference>
<dbReference type="Pfam" id="PF00067">
    <property type="entry name" value="p450"/>
    <property type="match status" value="1"/>
</dbReference>
<evidence type="ECO:0000256" key="4">
    <source>
        <dbReference type="ARBA" id="ARBA00022617"/>
    </source>
</evidence>
<name>M9T6G5_NARTA</name>
<dbReference type="InterPro" id="IPR002401">
    <property type="entry name" value="Cyt_P450_E_grp-I"/>
</dbReference>
<evidence type="ECO:0000256" key="6">
    <source>
        <dbReference type="ARBA" id="ARBA00023002"/>
    </source>
</evidence>
<dbReference type="FunFam" id="1.10.630.10:FF:000023">
    <property type="entry name" value="Cytochrome P450 family protein"/>
    <property type="match status" value="1"/>
</dbReference>
<accession>M9T6G5</accession>
<dbReference type="AlphaFoldDB" id="M9T6G5"/>
<keyword evidence="5 9" id="KW-0479">Metal-binding</keyword>
<dbReference type="GO" id="GO:0005506">
    <property type="term" value="F:iron ion binding"/>
    <property type="evidence" value="ECO:0007669"/>
    <property type="project" value="InterPro"/>
</dbReference>
<feature type="binding site" description="axial binding residue" evidence="9">
    <location>
        <position position="442"/>
    </location>
    <ligand>
        <name>heme</name>
        <dbReference type="ChEBI" id="CHEBI:30413"/>
    </ligand>
    <ligandPart>
        <name>Fe</name>
        <dbReference type="ChEBI" id="CHEBI:18248"/>
    </ligandPart>
</feature>
<dbReference type="PRINTS" id="PR00385">
    <property type="entry name" value="P450"/>
</dbReference>
<keyword evidence="3" id="KW-0017">Alkaloid metabolism</keyword>
<feature type="transmembrane region" description="Helical" evidence="11">
    <location>
        <begin position="6"/>
        <end position="23"/>
    </location>
</feature>
<dbReference type="InterPro" id="IPR036396">
    <property type="entry name" value="Cyt_P450_sf"/>
</dbReference>
<dbReference type="InterPro" id="IPR017972">
    <property type="entry name" value="Cyt_P450_CS"/>
</dbReference>
<dbReference type="PANTHER" id="PTHR47947:SF3">
    <property type="entry name" value="CYTOCHROME P450 81D1-LIKE"/>
    <property type="match status" value="1"/>
</dbReference>
<dbReference type="GO" id="GO:0004497">
    <property type="term" value="F:monooxygenase activity"/>
    <property type="evidence" value="ECO:0007669"/>
    <property type="project" value="UniProtKB-KW"/>
</dbReference>
<keyword evidence="10" id="KW-0503">Monooxygenase</keyword>
<dbReference type="InterPro" id="IPR050651">
    <property type="entry name" value="Plant_Cytochrome_P450_Monoox"/>
</dbReference>
<dbReference type="SUPFAM" id="SSF48264">
    <property type="entry name" value="Cytochrome P450"/>
    <property type="match status" value="1"/>
</dbReference>
<evidence type="ECO:0000256" key="11">
    <source>
        <dbReference type="SAM" id="Phobius"/>
    </source>
</evidence>